<dbReference type="GO" id="GO:0006145">
    <property type="term" value="P:purine nucleobase catabolic process"/>
    <property type="evidence" value="ECO:0007669"/>
    <property type="project" value="TreeGrafter"/>
</dbReference>
<feature type="binding site" evidence="6">
    <location>
        <position position="152"/>
    </location>
    <ligand>
        <name>Zn(2+)</name>
        <dbReference type="ChEBI" id="CHEBI:29105"/>
        <label>1</label>
    </ligand>
</feature>
<keyword evidence="4 6" id="KW-0378">Hydrolase</keyword>
<feature type="binding site" evidence="6">
    <location>
        <begin position="324"/>
        <end position="325"/>
    </location>
    <ligand>
        <name>substrate</name>
    </ligand>
</feature>
<evidence type="ECO:0000256" key="3">
    <source>
        <dbReference type="ARBA" id="ARBA00022723"/>
    </source>
</evidence>
<dbReference type="Pfam" id="PF12890">
    <property type="entry name" value="DHOase"/>
    <property type="match status" value="1"/>
</dbReference>
<reference evidence="9" key="1">
    <citation type="submission" date="2020-05" db="EMBL/GenBank/DDBJ databases">
        <title>Novel species in genus Nocardioides.</title>
        <authorList>
            <person name="Zhang G."/>
        </authorList>
    </citation>
    <scope>NUCLEOTIDE SEQUENCE [LARGE SCALE GENOMIC DNA]</scope>
    <source>
        <strain evidence="9">zg-1050</strain>
    </source>
</reference>
<evidence type="ECO:0000256" key="5">
    <source>
        <dbReference type="ARBA" id="ARBA00022975"/>
    </source>
</evidence>
<dbReference type="InterPro" id="IPR050138">
    <property type="entry name" value="DHOase/Allantoinase_Hydrolase"/>
</dbReference>
<dbReference type="UniPathway" id="UPA00070">
    <property type="reaction ID" value="UER00117"/>
</dbReference>
<feature type="binding site" evidence="6">
    <location>
        <position position="152"/>
    </location>
    <ligand>
        <name>Zn(2+)</name>
        <dbReference type="ChEBI" id="CHEBI:29105"/>
        <label>2</label>
    </ligand>
</feature>
<evidence type="ECO:0000313" key="8">
    <source>
        <dbReference type="EMBL" id="QKF07013.1"/>
    </source>
</evidence>
<keyword evidence="5 6" id="KW-0665">Pyrimidine biosynthesis</keyword>
<feature type="binding site" evidence="6">
    <location>
        <position position="179"/>
    </location>
    <ligand>
        <name>Zn(2+)</name>
        <dbReference type="ChEBI" id="CHEBI:29105"/>
        <label>2</label>
    </ligand>
</feature>
<dbReference type="EMBL" id="CP053716">
    <property type="protein sequence ID" value="QKF07013.1"/>
    <property type="molecule type" value="Genomic_DNA"/>
</dbReference>
<dbReference type="RefSeq" id="WP_172301120.1">
    <property type="nucleotide sequence ID" value="NZ_CP053716.1"/>
</dbReference>
<dbReference type="EC" id="3.5.2.3" evidence="6"/>
<gene>
    <name evidence="6" type="primary">pyrC</name>
    <name evidence="8" type="ORF">HLV38_01890</name>
</gene>
<organism evidence="8 9">
    <name type="scientific">Berryella wangjianweii</name>
    <dbReference type="NCBI Taxonomy" id="2734634"/>
    <lineage>
        <taxon>Bacteria</taxon>
        <taxon>Bacillati</taxon>
        <taxon>Actinomycetota</taxon>
        <taxon>Coriobacteriia</taxon>
        <taxon>Eggerthellales</taxon>
        <taxon>Eggerthellaceae</taxon>
        <taxon>Berryella</taxon>
    </lineage>
</organism>
<dbReference type="GO" id="GO:0005737">
    <property type="term" value="C:cytoplasm"/>
    <property type="evidence" value="ECO:0007669"/>
    <property type="project" value="TreeGrafter"/>
</dbReference>
<keyword evidence="3 6" id="KW-0479">Metal-binding</keyword>
<name>A0A6M8J2Y3_9ACTN</name>
<dbReference type="SUPFAM" id="SSF51338">
    <property type="entry name" value="Composite domain of metallo-dependent hydrolases"/>
    <property type="match status" value="1"/>
</dbReference>
<feature type="binding site" evidence="6">
    <location>
        <position position="62"/>
    </location>
    <ligand>
        <name>Zn(2+)</name>
        <dbReference type="ChEBI" id="CHEBI:29105"/>
        <label>1</label>
    </ligand>
</feature>
<evidence type="ECO:0000313" key="9">
    <source>
        <dbReference type="Proteomes" id="UP000503297"/>
    </source>
</evidence>
<dbReference type="PROSITE" id="PS00483">
    <property type="entry name" value="DIHYDROOROTASE_2"/>
    <property type="match status" value="1"/>
</dbReference>
<dbReference type="InterPro" id="IPR002195">
    <property type="entry name" value="Dihydroorotase_CS"/>
</dbReference>
<dbReference type="GO" id="GO:0004038">
    <property type="term" value="F:allantoinase activity"/>
    <property type="evidence" value="ECO:0007669"/>
    <property type="project" value="TreeGrafter"/>
</dbReference>
<comment type="catalytic activity">
    <reaction evidence="6">
        <text>(S)-dihydroorotate + H2O = N-carbamoyl-L-aspartate + H(+)</text>
        <dbReference type="Rhea" id="RHEA:24296"/>
        <dbReference type="ChEBI" id="CHEBI:15377"/>
        <dbReference type="ChEBI" id="CHEBI:15378"/>
        <dbReference type="ChEBI" id="CHEBI:30864"/>
        <dbReference type="ChEBI" id="CHEBI:32814"/>
        <dbReference type="EC" id="3.5.2.3"/>
    </reaction>
</comment>
<evidence type="ECO:0000256" key="1">
    <source>
        <dbReference type="ARBA" id="ARBA00002368"/>
    </source>
</evidence>
<dbReference type="Proteomes" id="UP000503297">
    <property type="component" value="Chromosome"/>
</dbReference>
<comment type="function">
    <text evidence="1 6">Catalyzes the reversible cyclization of carbamoyl aspartate to dihydroorotate.</text>
</comment>
<dbReference type="InterPro" id="IPR004722">
    <property type="entry name" value="DHOase"/>
</dbReference>
<feature type="binding site" evidence="6">
    <location>
        <position position="310"/>
    </location>
    <ligand>
        <name>substrate</name>
    </ligand>
</feature>
<dbReference type="SUPFAM" id="SSF51556">
    <property type="entry name" value="Metallo-dependent hydrolases"/>
    <property type="match status" value="1"/>
</dbReference>
<sequence length="437" mass="46367">MASLLKNARLIDPQVGLDEVCDLLIDEGRIAAVGAGLAAEGAEVRDLAGKIVVPGLVDIHVHLREPGQEHKEDIASGTRAAVRGGFTDVCCMPNTAPTIDNAITLDYVRNRAAQVGACRVHVAGACSKGLGGEALSDMGEMAAHGAVAFTDDGRGVQNAGMMRRVMEYSEPFGKVIMSHCQDEGLVDKGQVNEGPVSTRLGLQAWPAAGEEIQVMRDMELSRLTGAPIHIQHLTTARGLDMVRRGKAEGTKVTCEVTPHHLMLADACIDETYDTNLKVNPPLRGEDDRRALIEGVADGTVDCIVTDHAPHAHHEKDCEFELAPFGMIGLETALGAVVSTLVEPGVIGWARLVELMSVRPRQIIGIDRVALEPGCRADLTVIDPEAVWTVTADGFASKSSNSGFIGRTLKGRATDVYVAGRAVLHEGQLTGPYAQGAC</sequence>
<dbReference type="Gene3D" id="2.30.40.10">
    <property type="entry name" value="Urease, subunit C, domain 1"/>
    <property type="match status" value="1"/>
</dbReference>
<feature type="binding site" evidence="6">
    <location>
        <position position="279"/>
    </location>
    <ligand>
        <name>substrate</name>
    </ligand>
</feature>
<protein>
    <recommendedName>
        <fullName evidence="6">Dihydroorotase</fullName>
        <shortName evidence="6">DHOase</shortName>
        <ecNumber evidence="6">3.5.2.3</ecNumber>
    </recommendedName>
</protein>
<feature type="binding site" evidence="6">
    <location>
        <begin position="62"/>
        <end position="64"/>
    </location>
    <ligand>
        <name>substrate</name>
    </ligand>
</feature>
<dbReference type="GO" id="GO:0008270">
    <property type="term" value="F:zinc ion binding"/>
    <property type="evidence" value="ECO:0007669"/>
    <property type="project" value="UniProtKB-UniRule"/>
</dbReference>
<feature type="binding site" evidence="6">
    <location>
        <position position="232"/>
    </location>
    <ligand>
        <name>Zn(2+)</name>
        <dbReference type="ChEBI" id="CHEBI:29105"/>
        <label>2</label>
    </ligand>
</feature>
<dbReference type="AlphaFoldDB" id="A0A6M8J2Y3"/>
<comment type="cofactor">
    <cofactor evidence="6">
        <name>Zn(2+)</name>
        <dbReference type="ChEBI" id="CHEBI:29105"/>
    </cofactor>
    <text evidence="6">Binds 2 Zn(2+) ions per subunit.</text>
</comment>
<comment type="similarity">
    <text evidence="2 6">Belongs to the metallo-dependent hydrolases superfamily. DHOase family. Class I DHOase subfamily.</text>
</comment>
<proteinExistence type="inferred from homology"/>
<dbReference type="PROSITE" id="PS00482">
    <property type="entry name" value="DIHYDROOROTASE_1"/>
    <property type="match status" value="1"/>
</dbReference>
<comment type="pathway">
    <text evidence="6">Pyrimidine metabolism; UMP biosynthesis via de novo pathway; (S)-dihydroorotate from bicarbonate: step 3/3.</text>
</comment>
<keyword evidence="6" id="KW-0862">Zinc</keyword>
<evidence type="ECO:0000256" key="2">
    <source>
        <dbReference type="ARBA" id="ARBA00010286"/>
    </source>
</evidence>
<evidence type="ECO:0000259" key="7">
    <source>
        <dbReference type="Pfam" id="PF12890"/>
    </source>
</evidence>
<dbReference type="PANTHER" id="PTHR43668:SF2">
    <property type="entry name" value="ALLANTOINASE"/>
    <property type="match status" value="1"/>
</dbReference>
<evidence type="ECO:0000256" key="6">
    <source>
        <dbReference type="HAMAP-Rule" id="MF_00220"/>
    </source>
</evidence>
<dbReference type="PANTHER" id="PTHR43668">
    <property type="entry name" value="ALLANTOINASE"/>
    <property type="match status" value="1"/>
</dbReference>
<dbReference type="NCBIfam" id="TIGR00857">
    <property type="entry name" value="pyrC_multi"/>
    <property type="match status" value="1"/>
</dbReference>
<dbReference type="Gene3D" id="3.20.20.140">
    <property type="entry name" value="Metal-dependent hydrolases"/>
    <property type="match status" value="1"/>
</dbReference>
<dbReference type="CDD" id="cd01317">
    <property type="entry name" value="DHOase_IIa"/>
    <property type="match status" value="1"/>
</dbReference>
<evidence type="ECO:0000256" key="4">
    <source>
        <dbReference type="ARBA" id="ARBA00022801"/>
    </source>
</evidence>
<keyword evidence="9" id="KW-1185">Reference proteome</keyword>
<dbReference type="GO" id="GO:0044205">
    <property type="term" value="P:'de novo' UMP biosynthetic process"/>
    <property type="evidence" value="ECO:0007669"/>
    <property type="project" value="UniProtKB-UniRule"/>
</dbReference>
<dbReference type="InterPro" id="IPR032466">
    <property type="entry name" value="Metal_Hydrolase"/>
</dbReference>
<dbReference type="HAMAP" id="MF_00220_B">
    <property type="entry name" value="PyrC_classI_B"/>
    <property type="match status" value="1"/>
</dbReference>
<feature type="binding site" evidence="6">
    <location>
        <position position="94"/>
    </location>
    <ligand>
        <name>substrate</name>
    </ligand>
</feature>
<dbReference type="KEGG" id="bwa:HLV38_01890"/>
<dbReference type="GO" id="GO:0004151">
    <property type="term" value="F:dihydroorotase activity"/>
    <property type="evidence" value="ECO:0007669"/>
    <property type="project" value="UniProtKB-UniRule"/>
</dbReference>
<feature type="binding site" evidence="6">
    <location>
        <position position="60"/>
    </location>
    <ligand>
        <name>Zn(2+)</name>
        <dbReference type="ChEBI" id="CHEBI:29105"/>
        <label>1</label>
    </ligand>
</feature>
<feature type="active site" evidence="6">
    <location>
        <position position="306"/>
    </location>
</feature>
<dbReference type="InterPro" id="IPR024403">
    <property type="entry name" value="DHOase_cat"/>
</dbReference>
<feature type="domain" description="Dihydroorotase catalytic" evidence="7">
    <location>
        <begin position="49"/>
        <end position="235"/>
    </location>
</feature>
<feature type="binding site" evidence="6">
    <location>
        <position position="306"/>
    </location>
    <ligand>
        <name>Zn(2+)</name>
        <dbReference type="ChEBI" id="CHEBI:29105"/>
        <label>1</label>
    </ligand>
</feature>
<accession>A0A6M8J2Y3</accession>
<dbReference type="InterPro" id="IPR011059">
    <property type="entry name" value="Metal-dep_hydrolase_composite"/>
</dbReference>